<reference evidence="9" key="1">
    <citation type="submission" date="2023-08" db="EMBL/GenBank/DDBJ databases">
        <authorList>
            <person name="Chen Y."/>
            <person name="Shah S."/>
            <person name="Dougan E. K."/>
            <person name="Thang M."/>
            <person name="Chan C."/>
        </authorList>
    </citation>
    <scope>NUCLEOTIDE SEQUENCE</scope>
</reference>
<comment type="cofactor">
    <cofactor evidence="1">
        <name>FAD</name>
        <dbReference type="ChEBI" id="CHEBI:57692"/>
    </cofactor>
</comment>
<keyword evidence="2" id="KW-0285">Flavoprotein</keyword>
<keyword evidence="6" id="KW-0503">Monooxygenase</keyword>
<dbReference type="SUPFAM" id="SSF51905">
    <property type="entry name" value="FAD/NAD(P)-binding domain"/>
    <property type="match status" value="1"/>
</dbReference>
<feature type="domain" description="FAD-binding" evidence="8">
    <location>
        <begin position="34"/>
        <end position="176"/>
    </location>
</feature>
<evidence type="ECO:0000256" key="7">
    <source>
        <dbReference type="SAM" id="MobiDB-lite"/>
    </source>
</evidence>
<evidence type="ECO:0000256" key="2">
    <source>
        <dbReference type="ARBA" id="ARBA00022630"/>
    </source>
</evidence>
<feature type="region of interest" description="Disordered" evidence="7">
    <location>
        <begin position="190"/>
        <end position="220"/>
    </location>
</feature>
<gene>
    <name evidence="9" type="ORF">EVOR1521_LOCUS23300</name>
</gene>
<protein>
    <recommendedName>
        <fullName evidence="8">FAD-binding domain-containing protein</fullName>
    </recommendedName>
</protein>
<evidence type="ECO:0000256" key="6">
    <source>
        <dbReference type="ARBA" id="ARBA00023033"/>
    </source>
</evidence>
<dbReference type="Gene3D" id="3.50.50.60">
    <property type="entry name" value="FAD/NAD(P)-binding domain"/>
    <property type="match status" value="1"/>
</dbReference>
<evidence type="ECO:0000256" key="3">
    <source>
        <dbReference type="ARBA" id="ARBA00022827"/>
    </source>
</evidence>
<sequence>MLAPSLPRLRHTPARDVPRTAQHAGKAPAKEGLSVAVVGAGPVGLLTALALSRRGFRKVKVLDRLPQPPKPEEQVWGDPDRSYNLGLGGRGQRALLKFEAMEAVERWSKTVVGRKDWSSGEAKVTLNNRRFMTKVIARDRLSSVLYHELQEKHPEVEVQFSTECSAVDFSQPSPRLELQRCGPPTALQGLAEEESCEVEDAEGGSQMEAWSNGSLSLPSR</sequence>
<evidence type="ECO:0000256" key="4">
    <source>
        <dbReference type="ARBA" id="ARBA00022857"/>
    </source>
</evidence>
<keyword evidence="4" id="KW-0521">NADP</keyword>
<keyword evidence="10" id="KW-1185">Reference proteome</keyword>
<evidence type="ECO:0000313" key="10">
    <source>
        <dbReference type="Proteomes" id="UP001178507"/>
    </source>
</evidence>
<dbReference type="Proteomes" id="UP001178507">
    <property type="component" value="Unassembled WGS sequence"/>
</dbReference>
<evidence type="ECO:0000313" key="9">
    <source>
        <dbReference type="EMBL" id="CAJ1399832.1"/>
    </source>
</evidence>
<proteinExistence type="predicted"/>
<dbReference type="InterPro" id="IPR002938">
    <property type="entry name" value="FAD-bd"/>
</dbReference>
<dbReference type="PANTHER" id="PTHR46028:SF2">
    <property type="entry name" value="KYNURENINE 3-MONOOXYGENASE"/>
    <property type="match status" value="1"/>
</dbReference>
<dbReference type="GO" id="GO:0070189">
    <property type="term" value="P:kynurenine metabolic process"/>
    <property type="evidence" value="ECO:0007669"/>
    <property type="project" value="TreeGrafter"/>
</dbReference>
<organism evidence="9 10">
    <name type="scientific">Effrenium voratum</name>
    <dbReference type="NCBI Taxonomy" id="2562239"/>
    <lineage>
        <taxon>Eukaryota</taxon>
        <taxon>Sar</taxon>
        <taxon>Alveolata</taxon>
        <taxon>Dinophyceae</taxon>
        <taxon>Suessiales</taxon>
        <taxon>Symbiodiniaceae</taxon>
        <taxon>Effrenium</taxon>
    </lineage>
</organism>
<dbReference type="PANTHER" id="PTHR46028">
    <property type="entry name" value="KYNURENINE 3-MONOOXYGENASE"/>
    <property type="match status" value="1"/>
</dbReference>
<keyword evidence="3" id="KW-0274">FAD</keyword>
<dbReference type="GO" id="GO:0004502">
    <property type="term" value="F:kynurenine 3-monooxygenase activity"/>
    <property type="evidence" value="ECO:0007669"/>
    <property type="project" value="TreeGrafter"/>
</dbReference>
<dbReference type="InterPro" id="IPR036188">
    <property type="entry name" value="FAD/NAD-bd_sf"/>
</dbReference>
<evidence type="ECO:0000259" key="8">
    <source>
        <dbReference type="Pfam" id="PF01494"/>
    </source>
</evidence>
<comment type="caution">
    <text evidence="9">The sequence shown here is derived from an EMBL/GenBank/DDBJ whole genome shotgun (WGS) entry which is preliminary data.</text>
</comment>
<keyword evidence="5" id="KW-0560">Oxidoreductase</keyword>
<feature type="region of interest" description="Disordered" evidence="7">
    <location>
        <begin position="1"/>
        <end position="30"/>
    </location>
</feature>
<evidence type="ECO:0000256" key="1">
    <source>
        <dbReference type="ARBA" id="ARBA00001974"/>
    </source>
</evidence>
<name>A0AA36NA91_9DINO</name>
<accession>A0AA36NA91</accession>
<dbReference type="GO" id="GO:0071949">
    <property type="term" value="F:FAD binding"/>
    <property type="evidence" value="ECO:0007669"/>
    <property type="project" value="InterPro"/>
</dbReference>
<dbReference type="Pfam" id="PF01494">
    <property type="entry name" value="FAD_binding_3"/>
    <property type="match status" value="1"/>
</dbReference>
<feature type="compositionally biased region" description="Polar residues" evidence="7">
    <location>
        <begin position="208"/>
        <end position="220"/>
    </location>
</feature>
<dbReference type="AlphaFoldDB" id="A0AA36NA91"/>
<feature type="compositionally biased region" description="Acidic residues" evidence="7">
    <location>
        <begin position="191"/>
        <end position="202"/>
    </location>
</feature>
<evidence type="ECO:0000256" key="5">
    <source>
        <dbReference type="ARBA" id="ARBA00023002"/>
    </source>
</evidence>
<dbReference type="EMBL" id="CAUJNA010003350">
    <property type="protein sequence ID" value="CAJ1399832.1"/>
    <property type="molecule type" value="Genomic_DNA"/>
</dbReference>